<evidence type="ECO:0000313" key="2">
    <source>
        <dbReference type="EMBL" id="KAK9852552.1"/>
    </source>
</evidence>
<evidence type="ECO:0000256" key="1">
    <source>
        <dbReference type="SAM" id="MobiDB-lite"/>
    </source>
</evidence>
<proteinExistence type="predicted"/>
<feature type="compositionally biased region" description="Basic and acidic residues" evidence="1">
    <location>
        <begin position="9"/>
        <end position="32"/>
    </location>
</feature>
<organism evidence="2 3">
    <name type="scientific">Apatococcus fuscideae</name>
    <dbReference type="NCBI Taxonomy" id="2026836"/>
    <lineage>
        <taxon>Eukaryota</taxon>
        <taxon>Viridiplantae</taxon>
        <taxon>Chlorophyta</taxon>
        <taxon>core chlorophytes</taxon>
        <taxon>Trebouxiophyceae</taxon>
        <taxon>Chlorellales</taxon>
        <taxon>Chlorellaceae</taxon>
        <taxon>Apatococcus</taxon>
    </lineage>
</organism>
<name>A0AAW1SRN7_9CHLO</name>
<accession>A0AAW1SRN7</accession>
<evidence type="ECO:0000313" key="3">
    <source>
        <dbReference type="Proteomes" id="UP001485043"/>
    </source>
</evidence>
<protein>
    <submittedName>
        <fullName evidence="2">Uncharacterized protein</fullName>
    </submittedName>
</protein>
<dbReference type="AlphaFoldDB" id="A0AAW1SRN7"/>
<feature type="region of interest" description="Disordered" evidence="1">
    <location>
        <begin position="1"/>
        <end position="42"/>
    </location>
</feature>
<keyword evidence="3" id="KW-1185">Reference proteome</keyword>
<gene>
    <name evidence="2" type="ORF">WJX84_003385</name>
</gene>
<reference evidence="2 3" key="1">
    <citation type="journal article" date="2024" name="Nat. Commun.">
        <title>Phylogenomics reveals the evolutionary origins of lichenization in chlorophyte algae.</title>
        <authorList>
            <person name="Puginier C."/>
            <person name="Libourel C."/>
            <person name="Otte J."/>
            <person name="Skaloud P."/>
            <person name="Haon M."/>
            <person name="Grisel S."/>
            <person name="Petersen M."/>
            <person name="Berrin J.G."/>
            <person name="Delaux P.M."/>
            <person name="Dal Grande F."/>
            <person name="Keller J."/>
        </authorList>
    </citation>
    <scope>NUCLEOTIDE SEQUENCE [LARGE SCALE GENOMIC DNA]</scope>
    <source>
        <strain evidence="2 3">SAG 2523</strain>
    </source>
</reference>
<sequence length="199" mass="21613">MPPPAAGPPRERSQNKLQDHLDKRGGDQEETRSPMSGSASDWHGVLTPAGNTFFYNTKLQMLTDNVTEDTQALAIVTPSQVQHARDNPGELLIYGLVLSNCPPTSHPLPTPACADMAFILGPNCIVGLADAATTSQLMDLDKETAEYRAYLAPQTQAAQSGVSGLLRSWMAISHTWLQTLSRRVPITSYDSMLLRSHAD</sequence>
<dbReference type="Proteomes" id="UP001485043">
    <property type="component" value="Unassembled WGS sequence"/>
</dbReference>
<dbReference type="EMBL" id="JALJOV010001190">
    <property type="protein sequence ID" value="KAK9852552.1"/>
    <property type="molecule type" value="Genomic_DNA"/>
</dbReference>
<comment type="caution">
    <text evidence="2">The sequence shown here is derived from an EMBL/GenBank/DDBJ whole genome shotgun (WGS) entry which is preliminary data.</text>
</comment>